<evidence type="ECO:0000256" key="2">
    <source>
        <dbReference type="PROSITE-ProRule" id="PRU00335"/>
    </source>
</evidence>
<dbReference type="PANTHER" id="PTHR30055:SF220">
    <property type="entry name" value="TETR-FAMILY REGULATORY PROTEIN"/>
    <property type="match status" value="1"/>
</dbReference>
<proteinExistence type="predicted"/>
<dbReference type="SUPFAM" id="SSF46689">
    <property type="entry name" value="Homeodomain-like"/>
    <property type="match status" value="1"/>
</dbReference>
<keyword evidence="5" id="KW-1185">Reference proteome</keyword>
<evidence type="ECO:0000313" key="5">
    <source>
        <dbReference type="Proteomes" id="UP001519363"/>
    </source>
</evidence>
<dbReference type="SUPFAM" id="SSF48498">
    <property type="entry name" value="Tetracyclin repressor-like, C-terminal domain"/>
    <property type="match status" value="1"/>
</dbReference>
<sequence length="224" mass="23963">MTAPAKDRLLLAAAQLLHDSPDGTVTTRAILERAGVQAPTLYHHFGSKQGLLDAVVNFGFSQYLDEAAPSGEDPVAALRAGWDNHVRFGLAHPGFYVLLYGQIEPGVPCTITGTAERMLLDLLTVLAREGRLRVPAEEAARQLVAANAGVTLSLIAQPEDSRDLGLSDRLRDNLLDGLLTEAGTPSSLASAATALLSTVDTEGQALTDGERMLLKEWLRRLSSR</sequence>
<reference evidence="4 5" key="1">
    <citation type="submission" date="2021-03" db="EMBL/GenBank/DDBJ databases">
        <title>Sequencing the genomes of 1000 actinobacteria strains.</title>
        <authorList>
            <person name="Klenk H.-P."/>
        </authorList>
    </citation>
    <scope>NUCLEOTIDE SEQUENCE [LARGE SCALE GENOMIC DNA]</scope>
    <source>
        <strain evidence="4 5">DSM 44580</strain>
    </source>
</reference>
<dbReference type="Proteomes" id="UP001519363">
    <property type="component" value="Unassembled WGS sequence"/>
</dbReference>
<feature type="DNA-binding region" description="H-T-H motif" evidence="2">
    <location>
        <begin position="26"/>
        <end position="45"/>
    </location>
</feature>
<evidence type="ECO:0000259" key="3">
    <source>
        <dbReference type="PROSITE" id="PS50977"/>
    </source>
</evidence>
<dbReference type="PROSITE" id="PS50977">
    <property type="entry name" value="HTH_TETR_2"/>
    <property type="match status" value="1"/>
</dbReference>
<dbReference type="PANTHER" id="PTHR30055">
    <property type="entry name" value="HTH-TYPE TRANSCRIPTIONAL REGULATOR RUTR"/>
    <property type="match status" value="1"/>
</dbReference>
<evidence type="ECO:0000256" key="1">
    <source>
        <dbReference type="ARBA" id="ARBA00023125"/>
    </source>
</evidence>
<dbReference type="EMBL" id="JAGIOO010000001">
    <property type="protein sequence ID" value="MBP2478998.1"/>
    <property type="molecule type" value="Genomic_DNA"/>
</dbReference>
<dbReference type="Gene3D" id="1.10.357.10">
    <property type="entry name" value="Tetracycline Repressor, domain 2"/>
    <property type="match status" value="1"/>
</dbReference>
<dbReference type="InterPro" id="IPR036271">
    <property type="entry name" value="Tet_transcr_reg_TetR-rel_C_sf"/>
</dbReference>
<keyword evidence="1 2" id="KW-0238">DNA-binding</keyword>
<protein>
    <submittedName>
        <fullName evidence="4">AcrR family transcriptional regulator</fullName>
    </submittedName>
</protein>
<dbReference type="PRINTS" id="PR00455">
    <property type="entry name" value="HTHTETR"/>
</dbReference>
<organism evidence="4 5">
    <name type="scientific">Crossiella equi</name>
    <dbReference type="NCBI Taxonomy" id="130796"/>
    <lineage>
        <taxon>Bacteria</taxon>
        <taxon>Bacillati</taxon>
        <taxon>Actinomycetota</taxon>
        <taxon>Actinomycetes</taxon>
        <taxon>Pseudonocardiales</taxon>
        <taxon>Pseudonocardiaceae</taxon>
        <taxon>Crossiella</taxon>
    </lineage>
</organism>
<accession>A0ABS5AR13</accession>
<dbReference type="InterPro" id="IPR001647">
    <property type="entry name" value="HTH_TetR"/>
</dbReference>
<dbReference type="InterPro" id="IPR050109">
    <property type="entry name" value="HTH-type_TetR-like_transc_reg"/>
</dbReference>
<dbReference type="InterPro" id="IPR009057">
    <property type="entry name" value="Homeodomain-like_sf"/>
</dbReference>
<comment type="caution">
    <text evidence="4">The sequence shown here is derived from an EMBL/GenBank/DDBJ whole genome shotgun (WGS) entry which is preliminary data.</text>
</comment>
<dbReference type="RefSeq" id="WP_086788046.1">
    <property type="nucleotide sequence ID" value="NZ_JAGIOO010000001.1"/>
</dbReference>
<feature type="domain" description="HTH tetR-type" evidence="3">
    <location>
        <begin position="3"/>
        <end position="63"/>
    </location>
</feature>
<gene>
    <name evidence="4" type="ORF">JOF53_007870</name>
</gene>
<name>A0ABS5AR13_9PSEU</name>
<dbReference type="Pfam" id="PF00440">
    <property type="entry name" value="TetR_N"/>
    <property type="match status" value="1"/>
</dbReference>
<evidence type="ECO:0000313" key="4">
    <source>
        <dbReference type="EMBL" id="MBP2478998.1"/>
    </source>
</evidence>